<dbReference type="GO" id="GO:0003700">
    <property type="term" value="F:DNA-binding transcription factor activity"/>
    <property type="evidence" value="ECO:0007669"/>
    <property type="project" value="InterPro"/>
</dbReference>
<sequence length="200" mass="22484">MILSFSVLVFYARKWGWPYLAAVYPYHFLGVVGLLYWIGYKALAQPQLFQADPLLEALRPPQAPDTEPTMVPVTQSQPDAIMAAQALRIRQAMEADKLYLDPELDLIKLSQHLGLPRYQVSAVLNGVIRQKFYDFVNDYRVTAFKELAVSPAYGHYTLLALAHEAGFNSKSTFNAVFKKTTGQTPSQYYQTRGMAASVVV</sequence>
<protein>
    <submittedName>
        <fullName evidence="6">Adenosine deaminase</fullName>
    </submittedName>
</protein>
<dbReference type="InterPro" id="IPR020449">
    <property type="entry name" value="Tscrpt_reg_AraC-type_HTH"/>
</dbReference>
<accession>M7N2D6</accession>
<dbReference type="OrthoDB" id="5492415at2"/>
<dbReference type="GO" id="GO:0043565">
    <property type="term" value="F:sequence-specific DNA binding"/>
    <property type="evidence" value="ECO:0007669"/>
    <property type="project" value="InterPro"/>
</dbReference>
<keyword evidence="4" id="KW-0472">Membrane</keyword>
<dbReference type="STRING" id="1279009.ADICEAN_02031"/>
<proteinExistence type="predicted"/>
<evidence type="ECO:0000313" key="6">
    <source>
        <dbReference type="EMBL" id="EMR02823.1"/>
    </source>
</evidence>
<keyword evidence="7" id="KW-1185">Reference proteome</keyword>
<name>M7N2D6_9BACT</name>
<dbReference type="AlphaFoldDB" id="M7N2D6"/>
<evidence type="ECO:0000256" key="4">
    <source>
        <dbReference type="SAM" id="Phobius"/>
    </source>
</evidence>
<evidence type="ECO:0000256" key="3">
    <source>
        <dbReference type="ARBA" id="ARBA00023163"/>
    </source>
</evidence>
<dbReference type="PATRIC" id="fig|1279009.4.peg.2059"/>
<dbReference type="RefSeq" id="WP_009195426.1">
    <property type="nucleotide sequence ID" value="NZ_AODQ01000044.1"/>
</dbReference>
<dbReference type="SMART" id="SM00342">
    <property type="entry name" value="HTH_ARAC"/>
    <property type="match status" value="1"/>
</dbReference>
<evidence type="ECO:0000313" key="7">
    <source>
        <dbReference type="Proteomes" id="UP000011910"/>
    </source>
</evidence>
<gene>
    <name evidence="6" type="ORF">ADICEAN_02031</name>
</gene>
<dbReference type="PRINTS" id="PR00032">
    <property type="entry name" value="HTHARAC"/>
</dbReference>
<feature type="domain" description="HTH araC/xylS-type" evidence="5">
    <location>
        <begin position="87"/>
        <end position="191"/>
    </location>
</feature>
<dbReference type="Gene3D" id="1.10.10.60">
    <property type="entry name" value="Homeodomain-like"/>
    <property type="match status" value="1"/>
</dbReference>
<keyword evidence="4" id="KW-1133">Transmembrane helix</keyword>
<feature type="transmembrane region" description="Helical" evidence="4">
    <location>
        <begin position="16"/>
        <end position="38"/>
    </location>
</feature>
<reference evidence="6 7" key="1">
    <citation type="journal article" date="2013" name="Genome Announc.">
        <title>Draft Genome Sequence of Cesiribacter andamanensis Strain AMV16T, Isolated from a Soil Sample from a Mud Volcano in the Andaman Islands, India.</title>
        <authorList>
            <person name="Shivaji S."/>
            <person name="Ara S."/>
            <person name="Begum Z."/>
            <person name="Srinivas T.N."/>
            <person name="Singh A."/>
            <person name="Kumar Pinnaka A."/>
        </authorList>
    </citation>
    <scope>NUCLEOTIDE SEQUENCE [LARGE SCALE GENOMIC DNA]</scope>
    <source>
        <strain evidence="6 7">AMV16</strain>
    </source>
</reference>
<keyword evidence="3" id="KW-0804">Transcription</keyword>
<keyword evidence="2" id="KW-0238">DNA-binding</keyword>
<dbReference type="InterPro" id="IPR018060">
    <property type="entry name" value="HTH_AraC"/>
</dbReference>
<dbReference type="Pfam" id="PF12833">
    <property type="entry name" value="HTH_18"/>
    <property type="match status" value="1"/>
</dbReference>
<dbReference type="PROSITE" id="PS01124">
    <property type="entry name" value="HTH_ARAC_FAMILY_2"/>
    <property type="match status" value="1"/>
</dbReference>
<keyword evidence="1" id="KW-0805">Transcription regulation</keyword>
<dbReference type="PANTHER" id="PTHR43280:SF29">
    <property type="entry name" value="ARAC-FAMILY TRANSCRIPTIONAL REGULATOR"/>
    <property type="match status" value="1"/>
</dbReference>
<dbReference type="EMBL" id="AODQ01000044">
    <property type="protein sequence ID" value="EMR02823.1"/>
    <property type="molecule type" value="Genomic_DNA"/>
</dbReference>
<evidence type="ECO:0000256" key="2">
    <source>
        <dbReference type="ARBA" id="ARBA00023125"/>
    </source>
</evidence>
<dbReference type="SUPFAM" id="SSF46689">
    <property type="entry name" value="Homeodomain-like"/>
    <property type="match status" value="1"/>
</dbReference>
<evidence type="ECO:0000256" key="1">
    <source>
        <dbReference type="ARBA" id="ARBA00023015"/>
    </source>
</evidence>
<evidence type="ECO:0000259" key="5">
    <source>
        <dbReference type="PROSITE" id="PS01124"/>
    </source>
</evidence>
<dbReference type="InterPro" id="IPR009057">
    <property type="entry name" value="Homeodomain-like_sf"/>
</dbReference>
<dbReference type="eggNOG" id="COG2207">
    <property type="taxonomic scope" value="Bacteria"/>
</dbReference>
<keyword evidence="4" id="KW-0812">Transmembrane</keyword>
<dbReference type="PANTHER" id="PTHR43280">
    <property type="entry name" value="ARAC-FAMILY TRANSCRIPTIONAL REGULATOR"/>
    <property type="match status" value="1"/>
</dbReference>
<comment type="caution">
    <text evidence="6">The sequence shown here is derived from an EMBL/GenBank/DDBJ whole genome shotgun (WGS) entry which is preliminary data.</text>
</comment>
<dbReference type="Proteomes" id="UP000011910">
    <property type="component" value="Unassembled WGS sequence"/>
</dbReference>
<organism evidence="6 7">
    <name type="scientific">Cesiribacter andamanensis AMV16</name>
    <dbReference type="NCBI Taxonomy" id="1279009"/>
    <lineage>
        <taxon>Bacteria</taxon>
        <taxon>Pseudomonadati</taxon>
        <taxon>Bacteroidota</taxon>
        <taxon>Cytophagia</taxon>
        <taxon>Cytophagales</taxon>
        <taxon>Cesiribacteraceae</taxon>
        <taxon>Cesiribacter</taxon>
    </lineage>
</organism>